<accession>A0A3A5KYC8</accession>
<reference evidence="2 3" key="1">
    <citation type="submission" date="2018-09" db="EMBL/GenBank/DDBJ databases">
        <title>Mesorhizobium carmichaelinearum sp. nov. isolated from Carmichaelinea spp. root nodules in New Zealand.</title>
        <authorList>
            <person name="De Meyer S.E."/>
        </authorList>
    </citation>
    <scope>NUCLEOTIDE SEQUENCE [LARGE SCALE GENOMIC DNA]</scope>
    <source>
        <strain evidence="2 3">ICMP19557</strain>
    </source>
</reference>
<keyword evidence="1" id="KW-0472">Membrane</keyword>
<keyword evidence="1" id="KW-1133">Transmembrane helix</keyword>
<feature type="transmembrane region" description="Helical" evidence="1">
    <location>
        <begin position="83"/>
        <end position="100"/>
    </location>
</feature>
<organism evidence="2 3">
    <name type="scientific">Mesorhizobium waimense</name>
    <dbReference type="NCBI Taxonomy" id="1300307"/>
    <lineage>
        <taxon>Bacteria</taxon>
        <taxon>Pseudomonadati</taxon>
        <taxon>Pseudomonadota</taxon>
        <taxon>Alphaproteobacteria</taxon>
        <taxon>Hyphomicrobiales</taxon>
        <taxon>Phyllobacteriaceae</taxon>
        <taxon>Mesorhizobium</taxon>
    </lineage>
</organism>
<feature type="transmembrane region" description="Helical" evidence="1">
    <location>
        <begin position="57"/>
        <end position="76"/>
    </location>
</feature>
<evidence type="ECO:0000313" key="3">
    <source>
        <dbReference type="Proteomes" id="UP000272706"/>
    </source>
</evidence>
<proteinExistence type="predicted"/>
<name>A0A3A5KYC8_9HYPH</name>
<dbReference type="InterPro" id="IPR007404">
    <property type="entry name" value="YdjM-like"/>
</dbReference>
<dbReference type="AlphaFoldDB" id="A0A3A5KYC8"/>
<feature type="transmembrane region" description="Helical" evidence="1">
    <location>
        <begin position="20"/>
        <end position="37"/>
    </location>
</feature>
<sequence>MLFAHLPSGYILGRFAQRRWRMTSGIMIAAMIGSVIPDIDMLYFHLVDGRRTHHHAYITHWPLFWAATGIFSLSLARWLGWPYLPLIGVFFAGTMLHMVLDTVASPIRWLMPFDCHAFELVTVAAYGNWVVSFVLTFALELLICAWALCLASVRSSPRVGASQKGT</sequence>
<evidence type="ECO:0000313" key="2">
    <source>
        <dbReference type="EMBL" id="RJT38484.1"/>
    </source>
</evidence>
<dbReference type="EMBL" id="QZWZ01000012">
    <property type="protein sequence ID" value="RJT38484.1"/>
    <property type="molecule type" value="Genomic_DNA"/>
</dbReference>
<protein>
    <submittedName>
        <fullName evidence="2">Metal-dependent hydrolase</fullName>
    </submittedName>
</protein>
<dbReference type="OrthoDB" id="199738at2"/>
<keyword evidence="3" id="KW-1185">Reference proteome</keyword>
<dbReference type="Proteomes" id="UP000272706">
    <property type="component" value="Unassembled WGS sequence"/>
</dbReference>
<dbReference type="GO" id="GO:0016787">
    <property type="term" value="F:hydrolase activity"/>
    <property type="evidence" value="ECO:0007669"/>
    <property type="project" value="UniProtKB-KW"/>
</dbReference>
<evidence type="ECO:0000256" key="1">
    <source>
        <dbReference type="SAM" id="Phobius"/>
    </source>
</evidence>
<feature type="transmembrane region" description="Helical" evidence="1">
    <location>
        <begin position="129"/>
        <end position="153"/>
    </location>
</feature>
<gene>
    <name evidence="2" type="ORF">D3227_16835</name>
</gene>
<dbReference type="Pfam" id="PF04307">
    <property type="entry name" value="YdjM"/>
    <property type="match status" value="1"/>
</dbReference>
<keyword evidence="2" id="KW-0378">Hydrolase</keyword>
<keyword evidence="1" id="KW-0812">Transmembrane</keyword>
<comment type="caution">
    <text evidence="2">The sequence shown here is derived from an EMBL/GenBank/DDBJ whole genome shotgun (WGS) entry which is preliminary data.</text>
</comment>